<evidence type="ECO:0000256" key="1">
    <source>
        <dbReference type="SAM" id="Phobius"/>
    </source>
</evidence>
<keyword evidence="1" id="KW-1133">Transmembrane helix</keyword>
<dbReference type="AlphaFoldDB" id="A0A5M9JUV3"/>
<feature type="transmembrane region" description="Helical" evidence="1">
    <location>
        <begin position="25"/>
        <end position="49"/>
    </location>
</feature>
<accession>A0A5M9JUV3</accession>
<comment type="caution">
    <text evidence="2">The sequence shown here is derived from an EMBL/GenBank/DDBJ whole genome shotgun (WGS) entry which is preliminary data.</text>
</comment>
<keyword evidence="1" id="KW-0472">Membrane</keyword>
<gene>
    <name evidence="2" type="ORF">EYC84_003535</name>
</gene>
<protein>
    <submittedName>
        <fullName evidence="2">Uncharacterized protein</fullName>
    </submittedName>
</protein>
<sequence length="125" mass="14220">MEGWTEMKCNANTRPDLIHMRDASAMMILSFTARLSIYLSVCLSVCLFLPKSKSSIPLPTACVWSQTQAKRSSPYTMKALLSHFETPTRYLVGTIWQMQMQMQMPSQGTRVGARVEYGLRMEFQG</sequence>
<evidence type="ECO:0000313" key="3">
    <source>
        <dbReference type="Proteomes" id="UP000322873"/>
    </source>
</evidence>
<dbReference type="Proteomes" id="UP000322873">
    <property type="component" value="Unassembled WGS sequence"/>
</dbReference>
<dbReference type="EMBL" id="VICG01000004">
    <property type="protein sequence ID" value="KAA8572991.1"/>
    <property type="molecule type" value="Genomic_DNA"/>
</dbReference>
<keyword evidence="3" id="KW-1185">Reference proteome</keyword>
<organism evidence="2 3">
    <name type="scientific">Monilinia fructicola</name>
    <name type="common">Brown rot fungus</name>
    <name type="synonym">Ciboria fructicola</name>
    <dbReference type="NCBI Taxonomy" id="38448"/>
    <lineage>
        <taxon>Eukaryota</taxon>
        <taxon>Fungi</taxon>
        <taxon>Dikarya</taxon>
        <taxon>Ascomycota</taxon>
        <taxon>Pezizomycotina</taxon>
        <taxon>Leotiomycetes</taxon>
        <taxon>Helotiales</taxon>
        <taxon>Sclerotiniaceae</taxon>
        <taxon>Monilinia</taxon>
    </lineage>
</organism>
<name>A0A5M9JUV3_MONFR</name>
<evidence type="ECO:0000313" key="2">
    <source>
        <dbReference type="EMBL" id="KAA8572991.1"/>
    </source>
</evidence>
<keyword evidence="1" id="KW-0812">Transmembrane</keyword>
<reference evidence="2 3" key="1">
    <citation type="submission" date="2019-06" db="EMBL/GenBank/DDBJ databases">
        <title>Genome Sequence of the Brown Rot Fungal Pathogen Monilinia fructicola.</title>
        <authorList>
            <person name="De Miccolis Angelini R.M."/>
            <person name="Landi L."/>
            <person name="Abate D."/>
            <person name="Pollastro S."/>
            <person name="Romanazzi G."/>
            <person name="Faretra F."/>
        </authorList>
    </citation>
    <scope>NUCLEOTIDE SEQUENCE [LARGE SCALE GENOMIC DNA]</scope>
    <source>
        <strain evidence="2 3">Mfrc123</strain>
    </source>
</reference>
<proteinExistence type="predicted"/>